<accession>A0A521ERY0</accession>
<dbReference type="EMBL" id="FXTA01000005">
    <property type="protein sequence ID" value="SMO86657.1"/>
    <property type="molecule type" value="Genomic_DNA"/>
</dbReference>
<feature type="domain" description="Glycosyltransferase 2-like" evidence="1">
    <location>
        <begin position="9"/>
        <end position="135"/>
    </location>
</feature>
<keyword evidence="3" id="KW-0808">Transferase</keyword>
<dbReference type="Pfam" id="PF00535">
    <property type="entry name" value="Glycos_transf_2"/>
    <property type="match status" value="1"/>
</dbReference>
<evidence type="ECO:0000313" key="2">
    <source>
        <dbReference type="EMBL" id="MRX67934.1"/>
    </source>
</evidence>
<proteinExistence type="predicted"/>
<dbReference type="Proteomes" id="UP000317289">
    <property type="component" value="Unassembled WGS sequence"/>
</dbReference>
<gene>
    <name evidence="2" type="ORF">GJU42_08165</name>
    <name evidence="3" type="ORF">SAMN06265349_105310</name>
</gene>
<dbReference type="CDD" id="cd00761">
    <property type="entry name" value="Glyco_tranf_GTA_type"/>
    <property type="match status" value="1"/>
</dbReference>
<sequence length="388" mass="45276">MENYNKLLSVIIPTKNRYECLYPVVSALLKYIESENVEFIIQDNSDVNSEALLFFNTLKDDRVKYFYHPGNMSIIENTILAIDNAAGKYQIFIGDDDLVSPYIYEFALFMDKENIKSLVYNPAYYWWNTVEFINETYFHRKKALWLPNNQLLQFVEKNSDEELNIMLESGAGIFQGLPKFYHGIVRRDVLEEIKNITGTYLPGASPDIAFSTAIAFVIDKYFYVNFPVSIFGASKNSGGGMTARNKHYGKIEEQKHLPKKTIDNWNPLVPKIWSEKTIYAQTVTEVLSEFNSSKKFNYISFYGTMLAYEPYLFSELLKSVKKYCQKNIIDLVKISLVFFKKKTGIWYRKIRFLSKTNQYNVIIAEDVDYVMKTLKESKIEASQFHFKK</sequence>
<reference evidence="2 5" key="2">
    <citation type="submission" date="2019-11" db="EMBL/GenBank/DDBJ databases">
        <title>Flavobacterium resistens genome.</title>
        <authorList>
            <person name="Wilson V.M."/>
            <person name="Newman J.D."/>
        </authorList>
    </citation>
    <scope>NUCLEOTIDE SEQUENCE [LARGE SCALE GENOMIC DNA]</scope>
    <source>
        <strain evidence="2 5">DSM 19382</strain>
    </source>
</reference>
<dbReference type="EMBL" id="WKKG01000003">
    <property type="protein sequence ID" value="MRX67934.1"/>
    <property type="molecule type" value="Genomic_DNA"/>
</dbReference>
<evidence type="ECO:0000313" key="3">
    <source>
        <dbReference type="EMBL" id="SMO86657.1"/>
    </source>
</evidence>
<name>A0A521ERY0_9FLAO</name>
<evidence type="ECO:0000313" key="4">
    <source>
        <dbReference type="Proteomes" id="UP000317289"/>
    </source>
</evidence>
<evidence type="ECO:0000313" key="5">
    <source>
        <dbReference type="Proteomes" id="UP000468990"/>
    </source>
</evidence>
<dbReference type="InterPro" id="IPR001173">
    <property type="entry name" value="Glyco_trans_2-like"/>
</dbReference>
<dbReference type="Proteomes" id="UP000468990">
    <property type="component" value="Unassembled WGS sequence"/>
</dbReference>
<dbReference type="RefSeq" id="WP_142451983.1">
    <property type="nucleotide sequence ID" value="NZ_FXTA01000005.1"/>
</dbReference>
<evidence type="ECO:0000259" key="1">
    <source>
        <dbReference type="Pfam" id="PF00535"/>
    </source>
</evidence>
<dbReference type="GO" id="GO:0016740">
    <property type="term" value="F:transferase activity"/>
    <property type="evidence" value="ECO:0007669"/>
    <property type="project" value="UniProtKB-KW"/>
</dbReference>
<dbReference type="AlphaFoldDB" id="A0A521ERY0"/>
<dbReference type="InterPro" id="IPR029044">
    <property type="entry name" value="Nucleotide-diphossugar_trans"/>
</dbReference>
<keyword evidence="5" id="KW-1185">Reference proteome</keyword>
<dbReference type="SUPFAM" id="SSF53448">
    <property type="entry name" value="Nucleotide-diphospho-sugar transferases"/>
    <property type="match status" value="1"/>
</dbReference>
<organism evidence="3 4">
    <name type="scientific">Flavobacterium resistens</name>
    <dbReference type="NCBI Taxonomy" id="443612"/>
    <lineage>
        <taxon>Bacteria</taxon>
        <taxon>Pseudomonadati</taxon>
        <taxon>Bacteroidota</taxon>
        <taxon>Flavobacteriia</taxon>
        <taxon>Flavobacteriales</taxon>
        <taxon>Flavobacteriaceae</taxon>
        <taxon>Flavobacterium</taxon>
    </lineage>
</organism>
<dbReference type="Gene3D" id="3.90.550.10">
    <property type="entry name" value="Spore Coat Polysaccharide Biosynthesis Protein SpsA, Chain A"/>
    <property type="match status" value="1"/>
</dbReference>
<dbReference type="OrthoDB" id="1326385at2"/>
<reference evidence="3 4" key="1">
    <citation type="submission" date="2017-05" db="EMBL/GenBank/DDBJ databases">
        <authorList>
            <person name="Varghese N."/>
            <person name="Submissions S."/>
        </authorList>
    </citation>
    <scope>NUCLEOTIDE SEQUENCE [LARGE SCALE GENOMIC DNA]</scope>
    <source>
        <strain evidence="3 4">DSM 19382</strain>
    </source>
</reference>
<protein>
    <submittedName>
        <fullName evidence="3">Glycosyl transferase family 2</fullName>
    </submittedName>
    <submittedName>
        <fullName evidence="2">Glycosyltransferase</fullName>
    </submittedName>
</protein>